<evidence type="ECO:0000313" key="2">
    <source>
        <dbReference type="Proteomes" id="UP000036681"/>
    </source>
</evidence>
<proteinExistence type="predicted"/>
<feature type="transmembrane region" description="Helical" evidence="1">
    <location>
        <begin position="32"/>
        <end position="54"/>
    </location>
</feature>
<name>A0A0M3ILS5_ASCLU</name>
<sequence length="90" mass="9500">MGASSSTPSSGLVETGSAYVLRHPLCKFVTPIRTAIGLITVFGCFIVVTAFLYLMKPLQMKKTPTFIVDSTTQARGNAAAQVADPTVYGS</sequence>
<protein>
    <submittedName>
        <fullName evidence="3">Movement protein</fullName>
    </submittedName>
</protein>
<dbReference type="AlphaFoldDB" id="A0A0M3ILS5"/>
<reference evidence="3" key="1">
    <citation type="submission" date="2017-02" db="UniProtKB">
        <authorList>
            <consortium name="WormBaseParasite"/>
        </authorList>
    </citation>
    <scope>IDENTIFICATION</scope>
</reference>
<keyword evidence="1" id="KW-0812">Transmembrane</keyword>
<evidence type="ECO:0000256" key="1">
    <source>
        <dbReference type="SAM" id="Phobius"/>
    </source>
</evidence>
<keyword evidence="2" id="KW-1185">Reference proteome</keyword>
<accession>A0A0M3ILS5</accession>
<keyword evidence="1" id="KW-1133">Transmembrane helix</keyword>
<keyword evidence="1" id="KW-0472">Membrane</keyword>
<evidence type="ECO:0000313" key="3">
    <source>
        <dbReference type="WBParaSite" id="ALUE_0001970301-mRNA-1"/>
    </source>
</evidence>
<dbReference type="WBParaSite" id="ALUE_0001970301-mRNA-1">
    <property type="protein sequence ID" value="ALUE_0001970301-mRNA-1"/>
    <property type="gene ID" value="ALUE_0001970301"/>
</dbReference>
<organism evidence="2 3">
    <name type="scientific">Ascaris lumbricoides</name>
    <name type="common">Giant roundworm</name>
    <dbReference type="NCBI Taxonomy" id="6252"/>
    <lineage>
        <taxon>Eukaryota</taxon>
        <taxon>Metazoa</taxon>
        <taxon>Ecdysozoa</taxon>
        <taxon>Nematoda</taxon>
        <taxon>Chromadorea</taxon>
        <taxon>Rhabditida</taxon>
        <taxon>Spirurina</taxon>
        <taxon>Ascaridomorpha</taxon>
        <taxon>Ascaridoidea</taxon>
        <taxon>Ascarididae</taxon>
        <taxon>Ascaris</taxon>
    </lineage>
</organism>
<dbReference type="Proteomes" id="UP000036681">
    <property type="component" value="Unplaced"/>
</dbReference>